<evidence type="ECO:0000256" key="4">
    <source>
        <dbReference type="ARBA" id="ARBA00023242"/>
    </source>
</evidence>
<dbReference type="CDD" id="cd12148">
    <property type="entry name" value="fungal_TF_MHR"/>
    <property type="match status" value="1"/>
</dbReference>
<dbReference type="GO" id="GO:0043139">
    <property type="term" value="F:5'-3' DNA helicase activity"/>
    <property type="evidence" value="ECO:0007669"/>
    <property type="project" value="UniProtKB-EC"/>
</dbReference>
<evidence type="ECO:0000256" key="3">
    <source>
        <dbReference type="ARBA" id="ARBA00023163"/>
    </source>
</evidence>
<comment type="catalytic activity">
    <reaction evidence="5">
        <text>ATP + H2O = ADP + phosphate + H(+)</text>
        <dbReference type="Rhea" id="RHEA:13065"/>
        <dbReference type="ChEBI" id="CHEBI:15377"/>
        <dbReference type="ChEBI" id="CHEBI:15378"/>
        <dbReference type="ChEBI" id="CHEBI:30616"/>
        <dbReference type="ChEBI" id="CHEBI:43474"/>
        <dbReference type="ChEBI" id="CHEBI:456216"/>
        <dbReference type="EC" id="5.6.2.3"/>
    </reaction>
</comment>
<dbReference type="SMART" id="SM00906">
    <property type="entry name" value="Fungal_trans"/>
    <property type="match status" value="1"/>
</dbReference>
<dbReference type="Gene3D" id="3.40.50.300">
    <property type="entry name" value="P-loop containing nucleotide triphosphate hydrolases"/>
    <property type="match status" value="1"/>
</dbReference>
<dbReference type="InterPro" id="IPR025476">
    <property type="entry name" value="Helitron_helicase-like"/>
</dbReference>
<dbReference type="InterPro" id="IPR027417">
    <property type="entry name" value="P-loop_NTPase"/>
</dbReference>
<evidence type="ECO:0000256" key="5">
    <source>
        <dbReference type="RuleBase" id="RU363044"/>
    </source>
</evidence>
<name>A0A8H6LP94_FUSOX</name>
<keyword evidence="1" id="KW-0805">Transcription regulation</keyword>
<dbReference type="CDD" id="cd18809">
    <property type="entry name" value="SF1_C_RecD"/>
    <property type="match status" value="1"/>
</dbReference>
<dbReference type="Pfam" id="PF04082">
    <property type="entry name" value="Fungal_trans"/>
    <property type="match status" value="1"/>
</dbReference>
<dbReference type="Pfam" id="PF05970">
    <property type="entry name" value="PIF1"/>
    <property type="match status" value="1"/>
</dbReference>
<dbReference type="EMBL" id="JACDXP010000003">
    <property type="protein sequence ID" value="KAF6527434.1"/>
    <property type="molecule type" value="Genomic_DNA"/>
</dbReference>
<dbReference type="GO" id="GO:0016787">
    <property type="term" value="F:hydrolase activity"/>
    <property type="evidence" value="ECO:0007669"/>
    <property type="project" value="UniProtKB-KW"/>
</dbReference>
<comment type="cofactor">
    <cofactor evidence="5">
        <name>Mg(2+)</name>
        <dbReference type="ChEBI" id="CHEBI:18420"/>
    </cofactor>
</comment>
<dbReference type="GO" id="GO:0000435">
    <property type="term" value="P:positive regulation of transcription from RNA polymerase II promoter by galactose"/>
    <property type="evidence" value="ECO:0007669"/>
    <property type="project" value="TreeGrafter"/>
</dbReference>
<comment type="similarity">
    <text evidence="5">Belongs to the helicase family.</text>
</comment>
<dbReference type="Proteomes" id="UP000593570">
    <property type="component" value="Unassembled WGS sequence"/>
</dbReference>
<evidence type="ECO:0000256" key="1">
    <source>
        <dbReference type="ARBA" id="ARBA00023015"/>
    </source>
</evidence>
<comment type="caution">
    <text evidence="8">The sequence shown here is derived from an EMBL/GenBank/DDBJ whole genome shotgun (WGS) entry which is preliminary data.</text>
</comment>
<evidence type="ECO:0000259" key="7">
    <source>
        <dbReference type="SMART" id="SM00906"/>
    </source>
</evidence>
<dbReference type="InterPro" id="IPR007219">
    <property type="entry name" value="XnlR_reg_dom"/>
</dbReference>
<dbReference type="GO" id="GO:0000723">
    <property type="term" value="P:telomere maintenance"/>
    <property type="evidence" value="ECO:0007669"/>
    <property type="project" value="InterPro"/>
</dbReference>
<organism evidence="8 9">
    <name type="scientific">Fusarium oxysporum f. sp. conglutinans</name>
    <dbReference type="NCBI Taxonomy" id="100902"/>
    <lineage>
        <taxon>Eukaryota</taxon>
        <taxon>Fungi</taxon>
        <taxon>Dikarya</taxon>
        <taxon>Ascomycota</taxon>
        <taxon>Pezizomycotina</taxon>
        <taxon>Sordariomycetes</taxon>
        <taxon>Hypocreomycetidae</taxon>
        <taxon>Hypocreales</taxon>
        <taxon>Nectriaceae</taxon>
        <taxon>Fusarium</taxon>
        <taxon>Fusarium oxysporum species complex</taxon>
    </lineage>
</organism>
<dbReference type="Pfam" id="PF20209">
    <property type="entry name" value="DUF6570"/>
    <property type="match status" value="1"/>
</dbReference>
<keyword evidence="5" id="KW-0547">Nucleotide-binding</keyword>
<keyword evidence="5" id="KW-0347">Helicase</keyword>
<dbReference type="GO" id="GO:0006351">
    <property type="term" value="P:DNA-templated transcription"/>
    <property type="evidence" value="ECO:0007669"/>
    <property type="project" value="InterPro"/>
</dbReference>
<keyword evidence="3" id="KW-0804">Transcription</keyword>
<keyword evidence="5" id="KW-0378">Hydrolase</keyword>
<keyword evidence="5" id="KW-0233">DNA recombination</keyword>
<accession>A0A8H6LP94</accession>
<dbReference type="SUPFAM" id="SSF52540">
    <property type="entry name" value="P-loop containing nucleoside triphosphate hydrolases"/>
    <property type="match status" value="2"/>
</dbReference>
<dbReference type="GO" id="GO:0008270">
    <property type="term" value="F:zinc ion binding"/>
    <property type="evidence" value="ECO:0007669"/>
    <property type="project" value="InterPro"/>
</dbReference>
<dbReference type="GO" id="GO:0006310">
    <property type="term" value="P:DNA recombination"/>
    <property type="evidence" value="ECO:0007669"/>
    <property type="project" value="UniProtKB-KW"/>
</dbReference>
<keyword evidence="5" id="KW-0067">ATP-binding</keyword>
<keyword evidence="5" id="KW-0234">DNA repair</keyword>
<dbReference type="PANTHER" id="PTHR47424:SF3">
    <property type="entry name" value="REGULATORY PROTEIN GAL4"/>
    <property type="match status" value="1"/>
</dbReference>
<dbReference type="PANTHER" id="PTHR47424">
    <property type="entry name" value="REGULATORY PROTEIN GAL4"/>
    <property type="match status" value="1"/>
</dbReference>
<proteinExistence type="inferred from homology"/>
<dbReference type="GO" id="GO:0005634">
    <property type="term" value="C:nucleus"/>
    <property type="evidence" value="ECO:0007669"/>
    <property type="project" value="TreeGrafter"/>
</dbReference>
<dbReference type="EC" id="5.6.2.3" evidence="5"/>
<sequence length="2296" mass="264243">MADKNKLEAEMAARAAAVSQQVREALQSSLPVAPEQMMTVQIPGTVINAKEKGPYWFNPKEHAETPHRIKVHEARLVDGMVPLSKIMMGPTGKSVARSYAAALDMLIPEDAPIDMDTSTVAKSKAAERYLAAMKYLTSTVPNSSKTVVDVYVEKQQIWSDAMKDWDRAKNAARGMLEIAFSTWARTSADKWQDEAKRMYPQEIEKQQWHYDEWNQANFRNYKNHAQAKYMDWIVNGCKYKVDYNFGIVDVSSAMKRVESSKEASRNLVVIDPDGTTEWQEVTLEPSDWRIRADICLEKLQQSAIERPVMERRDFELPDPDWMRDLSHCPLSDRDKELLEKFWTELENDRMEHCARCQETWFDMGLKGGICKRCIARDKNKKEDEPWFFSAENQLDFGLIPAFLPQLTIVEEMLIARVHVFVNVMQVRGQQYKYRGHIVHFLRDVGKVYSQLPLLPPELDVILLRPPTASEHAHLNRQFRRQFRVRRRCLQEWLNFLSNNHPGYRGITVCQKRMSVLPEDGDVLDQVATAAVTDPLSANLGNIENDDVEPDEVDQSAVPDLLPEDTEMEALRSHVLGEERGEHLPVRPSTQHQLEMPDIRRTPINEFNHSQALLSLAFPTLFPRGQADFVEPRLRPIKYADYIQHALRWHDGRFARHPTFRFVVFNTLMRAQARAKSSYFVKEYQQRQGLITRDDLLEAFQNPESAEAQQLLNSINRQTAQLRGTRPYWYRKRRELESYAYNLDCPGAFITFSPADLHWRSLYQHLPQFQDWQELPEQQRMGMSSKLLRDNPHIAAWHFYRRFGLFRDIVLKQKFNVTDYWNRYEWQGRGSSHCHGLFWMDGAPSVDLENEHLRKEFARIWRFHVTAFNPEPARVRQQGEGNPLAVNPLQHPLTFQWLSQVLNRCQRHHCSETYCLRKKKGSEEISCRFFFPRDTRDTADVVRRQGQSYFSFEAARNDSLMNHYNRCLSLGWLANIDISPCTSLQAVINYAAKYCSKMEKRTDSYASMGRQILPYVSHQNPLLSFASRLMNKLLTERDFSGQEICHVLLNCELQEGTRVIRAVDCRPYEQQGRSLRLQGDHDDAEVVGIYEKYLSRPPLHEELTYLDFLANWNTSKRDGRKWTRWSRQAKPRVLYYFPRYKSNHQHHQYDDFCRVKLMLAHPHRDPNELRKINGVEYNSYASAAEFCYGNHRHPDDYYGTPNAEERRPDPDEFEEEFHEPDLLEEDWLELARQLPDCPPSQEAIDLLGRRDIDIQYDWTPHVGRYADPGIVQGDYWRQRIEQNRLYMDVEDMPLEVRDALNSEQRIVYDTFIGHFQCGSEEQILLHVDGGGGTGKSYMVKVLSSHLQRLAGNRPSPIWRAAPTGVASNQIMGTTLHSLLRLPVDRAFTELSPADANAVQNKLRDVRYLVIDEKSMLGLRQLSWIDKRLRQVFPARAAEFFGGISIILVGDFFQLPPIANKPLYFDGPLKDLHEVSGQTAYRAFNHTVFLKKVQRQQGDDQAGFRLALEELRGLKLSIESWKLLSQRVQVKLSQREEDTFDAALRIYSKKARVNEYNYEHLVRLKHPAIQVMAKNIGNGADKATSEQAGNLAGQFPPAGLVNGAQGTVYDIGWAPGADAHRDPPSVIMMVMDKYTGPSYLTTDDGREVVPILPVKRDFFLGTSACTRKQFPLMASYAITVHKSQSITVDKMVTDLSERDFQTGLSYVAVSRVKMLDGLMIDAPFERASLHYEKLPDGVLMKVRDQDRLYADCRNGLPSHELADRLVDAYFDHVHVLYPFLHEGRFRARYEALWAEETNSNCAEPTVWLAIVNLVFAYGYEFCAGQQESFSVLAAPFADRAKAMVLSHVFTSTSIELVQALLLLCHYLQSTLQLNECWNLVGLMIRGAVSIGLHLNPVITDGETSMVEKEERKRAWWGCFVLDRTLSMKFGRPPSIIFDDAKNVDLPLQVDDQYIGETSSIPRQPWGRPSRLSFFTHTIKLSEVVGNILSNMYNMGSRKSQVESMWWSYIPEDSTKLGNVVLLDGQLQAWWDDMPGHLKDPEFKIGPMKNLLEGRDFQRQRLVMRIRFLQMRLLLQRPCFILLSKNKIQDDLRRGVALSSAQVCMSVARETIQLIHLHYDKQLLNSLWYNLHYVFTSLGVLVTAQTLEEPLRSLVWSNEDAQALHDGMKFLRSAGRNSGLASRYVAMLSKANTVPPLQSDRASNSLVTGNTQEQPEGNGGFAINEEVILVDTTSGMGSNETQQQQESCCEQGKDGLETAVADFDFARLDFNNPLDLLFGTGLPQDFLLTDWTTDEAMIL</sequence>
<protein>
    <recommendedName>
        <fullName evidence="5">ATP-dependent DNA helicase</fullName>
        <ecNumber evidence="5">5.6.2.3</ecNumber>
    </recommendedName>
</protein>
<dbReference type="GO" id="GO:0000981">
    <property type="term" value="F:DNA-binding transcription factor activity, RNA polymerase II-specific"/>
    <property type="evidence" value="ECO:0007669"/>
    <property type="project" value="TreeGrafter"/>
</dbReference>
<evidence type="ECO:0000313" key="8">
    <source>
        <dbReference type="EMBL" id="KAF6527434.1"/>
    </source>
</evidence>
<dbReference type="InterPro" id="IPR051127">
    <property type="entry name" value="Fungal_SecMet_Regulators"/>
</dbReference>
<dbReference type="GO" id="GO:0005524">
    <property type="term" value="F:ATP binding"/>
    <property type="evidence" value="ECO:0007669"/>
    <property type="project" value="UniProtKB-KW"/>
</dbReference>
<evidence type="ECO:0000256" key="2">
    <source>
        <dbReference type="ARBA" id="ARBA00023125"/>
    </source>
</evidence>
<feature type="region of interest" description="Disordered" evidence="6">
    <location>
        <begin position="2193"/>
        <end position="2215"/>
    </location>
</feature>
<keyword evidence="5" id="KW-0227">DNA damage</keyword>
<feature type="domain" description="Xylanolytic transcriptional activator regulatory" evidence="7">
    <location>
        <begin position="1874"/>
        <end position="1950"/>
    </location>
</feature>
<reference evidence="8 9" key="1">
    <citation type="journal article" date="2020" name="bioRxiv">
        <title>A chromosome-scale genome assembly for the Fusarium oxysporum strain Fo5176 to establish a model Arabidopsis-fungal pathosystem.</title>
        <authorList>
            <person name="Fokkens L."/>
            <person name="Guo L."/>
            <person name="Dora S."/>
            <person name="Wang B."/>
            <person name="Ye K."/>
            <person name="Sanchez-Rodriguez C."/>
            <person name="Croll D."/>
        </authorList>
    </citation>
    <scope>NUCLEOTIDE SEQUENCE [LARGE SCALE GENOMIC DNA]</scope>
    <source>
        <strain evidence="8 9">Fo5176</strain>
    </source>
</reference>
<evidence type="ECO:0000256" key="6">
    <source>
        <dbReference type="SAM" id="MobiDB-lite"/>
    </source>
</evidence>
<dbReference type="Pfam" id="PF14214">
    <property type="entry name" value="Helitron_like_N"/>
    <property type="match status" value="1"/>
</dbReference>
<keyword evidence="2" id="KW-0238">DNA-binding</keyword>
<dbReference type="GO" id="GO:0006281">
    <property type="term" value="P:DNA repair"/>
    <property type="evidence" value="ECO:0007669"/>
    <property type="project" value="UniProtKB-KW"/>
</dbReference>
<feature type="compositionally biased region" description="Polar residues" evidence="6">
    <location>
        <begin position="2193"/>
        <end position="2212"/>
    </location>
</feature>
<dbReference type="InterPro" id="IPR010285">
    <property type="entry name" value="DNA_helicase_pif1-like_DEAD"/>
</dbReference>
<keyword evidence="4" id="KW-0539">Nucleus</keyword>
<dbReference type="GO" id="GO:0000978">
    <property type="term" value="F:RNA polymerase II cis-regulatory region sequence-specific DNA binding"/>
    <property type="evidence" value="ECO:0007669"/>
    <property type="project" value="TreeGrafter"/>
</dbReference>
<dbReference type="InterPro" id="IPR046700">
    <property type="entry name" value="DUF6570"/>
</dbReference>
<gene>
    <name evidence="8" type="ORF">HZS61_010478</name>
</gene>
<evidence type="ECO:0000313" key="9">
    <source>
        <dbReference type="Proteomes" id="UP000593570"/>
    </source>
</evidence>